<dbReference type="GO" id="GO:0004844">
    <property type="term" value="F:uracil DNA N-glycosylase activity"/>
    <property type="evidence" value="ECO:0007669"/>
    <property type="project" value="UniProtKB-UniRule"/>
</dbReference>
<keyword evidence="8 9" id="KW-0234">DNA repair</keyword>
<dbReference type="InterPro" id="IPR002043">
    <property type="entry name" value="UDG_fam1"/>
</dbReference>
<keyword evidence="14" id="KW-1185">Reference proteome</keyword>
<dbReference type="Gene3D" id="3.40.470.10">
    <property type="entry name" value="Uracil-DNA glycosylase-like domain"/>
    <property type="match status" value="1"/>
</dbReference>
<dbReference type="Proteomes" id="UP000256514">
    <property type="component" value="Unassembled WGS sequence"/>
</dbReference>
<reference evidence="13 14" key="1">
    <citation type="submission" date="2018-04" db="EMBL/GenBank/DDBJ databases">
        <title>Novel Campyloabacter and Helicobacter Species and Strains.</title>
        <authorList>
            <person name="Mannion A.J."/>
            <person name="Shen Z."/>
            <person name="Fox J.G."/>
        </authorList>
    </citation>
    <scope>NUCLEOTIDE SEQUENCE [LARGE SCALE GENOMIC DNA]</scope>
    <source>
        <strain evidence="13 14">MIT 12-6600</strain>
    </source>
</reference>
<dbReference type="SMART" id="SM00986">
    <property type="entry name" value="UDG"/>
    <property type="match status" value="1"/>
</dbReference>
<organism evidence="13 14">
    <name type="scientific">Helicobacter equorum</name>
    <dbReference type="NCBI Taxonomy" id="361872"/>
    <lineage>
        <taxon>Bacteria</taxon>
        <taxon>Pseudomonadati</taxon>
        <taxon>Campylobacterota</taxon>
        <taxon>Epsilonproteobacteria</taxon>
        <taxon>Campylobacterales</taxon>
        <taxon>Helicobacteraceae</taxon>
        <taxon>Helicobacter</taxon>
    </lineage>
</organism>
<dbReference type="PANTHER" id="PTHR11264:SF0">
    <property type="entry name" value="URACIL-DNA GLYCOSYLASE"/>
    <property type="match status" value="1"/>
</dbReference>
<evidence type="ECO:0000313" key="14">
    <source>
        <dbReference type="Proteomes" id="UP000256514"/>
    </source>
</evidence>
<dbReference type="EMBL" id="NXLT01000008">
    <property type="protein sequence ID" value="RDU66153.1"/>
    <property type="molecule type" value="Genomic_DNA"/>
</dbReference>
<name>A0A3D8IM03_9HELI</name>
<dbReference type="NCBIfam" id="TIGR00628">
    <property type="entry name" value="ung"/>
    <property type="match status" value="1"/>
</dbReference>
<dbReference type="SUPFAM" id="SSF52141">
    <property type="entry name" value="Uracil-DNA glycosylase-like"/>
    <property type="match status" value="1"/>
</dbReference>
<evidence type="ECO:0000256" key="10">
    <source>
        <dbReference type="PROSITE-ProRule" id="PRU10072"/>
    </source>
</evidence>
<feature type="domain" description="Uracil-DNA glycosylase-like" evidence="12">
    <location>
        <begin position="54"/>
        <end position="224"/>
    </location>
</feature>
<comment type="similarity">
    <text evidence="3 9 11">Belongs to the uracil-DNA glycosylase (UDG) superfamily. UNG family.</text>
</comment>
<evidence type="ECO:0000259" key="12">
    <source>
        <dbReference type="SMART" id="SM00986"/>
    </source>
</evidence>
<comment type="catalytic activity">
    <reaction evidence="1 9 11">
        <text>Hydrolyzes single-stranded DNA or mismatched double-stranded DNA and polynucleotides, releasing free uracil.</text>
        <dbReference type="EC" id="3.2.2.27"/>
    </reaction>
</comment>
<dbReference type="RefSeq" id="WP_115571524.1">
    <property type="nucleotide sequence ID" value="NZ_NXLT01000008.1"/>
</dbReference>
<dbReference type="EC" id="3.2.2.27" evidence="4 9"/>
<evidence type="ECO:0000256" key="1">
    <source>
        <dbReference type="ARBA" id="ARBA00001400"/>
    </source>
</evidence>
<gene>
    <name evidence="9" type="primary">ung</name>
    <name evidence="13" type="ORF">CQA54_07745</name>
</gene>
<protein>
    <recommendedName>
        <fullName evidence="5 9">Uracil-DNA glycosylase</fullName>
        <shortName evidence="9">UDG</shortName>
        <ecNumber evidence="4 9">3.2.2.27</ecNumber>
    </recommendedName>
</protein>
<dbReference type="NCBIfam" id="NF003592">
    <property type="entry name" value="PRK05254.1-5"/>
    <property type="match status" value="1"/>
</dbReference>
<evidence type="ECO:0000256" key="7">
    <source>
        <dbReference type="ARBA" id="ARBA00022801"/>
    </source>
</evidence>
<dbReference type="HAMAP" id="MF_00148">
    <property type="entry name" value="UDG"/>
    <property type="match status" value="1"/>
</dbReference>
<evidence type="ECO:0000256" key="3">
    <source>
        <dbReference type="ARBA" id="ARBA00008184"/>
    </source>
</evidence>
<proteinExistence type="inferred from homology"/>
<evidence type="ECO:0000256" key="6">
    <source>
        <dbReference type="ARBA" id="ARBA00022763"/>
    </source>
</evidence>
<dbReference type="GO" id="GO:0097510">
    <property type="term" value="P:base-excision repair, AP site formation via deaminated base removal"/>
    <property type="evidence" value="ECO:0007669"/>
    <property type="project" value="TreeGrafter"/>
</dbReference>
<comment type="function">
    <text evidence="2 9 11">Excises uracil residues from the DNA which can arise as a result of misincorporation of dUMP residues by DNA polymerase or due to deamination of cytosine.</text>
</comment>
<dbReference type="NCBIfam" id="NF003588">
    <property type="entry name" value="PRK05254.1-1"/>
    <property type="match status" value="1"/>
</dbReference>
<keyword evidence="7 9" id="KW-0378">Hydrolase</keyword>
<dbReference type="AlphaFoldDB" id="A0A3D8IM03"/>
<evidence type="ECO:0000256" key="9">
    <source>
        <dbReference type="HAMAP-Rule" id="MF_00148"/>
    </source>
</evidence>
<dbReference type="Pfam" id="PF03167">
    <property type="entry name" value="UDG"/>
    <property type="match status" value="1"/>
</dbReference>
<evidence type="ECO:0000256" key="8">
    <source>
        <dbReference type="ARBA" id="ARBA00023204"/>
    </source>
</evidence>
<evidence type="ECO:0000256" key="2">
    <source>
        <dbReference type="ARBA" id="ARBA00002631"/>
    </source>
</evidence>
<dbReference type="PROSITE" id="PS00130">
    <property type="entry name" value="U_DNA_GLYCOSYLASE"/>
    <property type="match status" value="1"/>
</dbReference>
<dbReference type="NCBIfam" id="NF003589">
    <property type="entry name" value="PRK05254.1-2"/>
    <property type="match status" value="1"/>
</dbReference>
<accession>A0A3D8IM03</accession>
<dbReference type="CDD" id="cd10027">
    <property type="entry name" value="UDG-F1-like"/>
    <property type="match status" value="1"/>
</dbReference>
<dbReference type="PANTHER" id="PTHR11264">
    <property type="entry name" value="URACIL-DNA GLYCOSYLASE"/>
    <property type="match status" value="1"/>
</dbReference>
<feature type="active site" description="Proton acceptor" evidence="9 10">
    <location>
        <position position="69"/>
    </location>
</feature>
<comment type="caution">
    <text evidence="13">The sequence shown here is derived from an EMBL/GenBank/DDBJ whole genome shotgun (WGS) entry which is preliminary data.</text>
</comment>
<keyword evidence="9" id="KW-0963">Cytoplasm</keyword>
<dbReference type="InterPro" id="IPR018085">
    <property type="entry name" value="Ura-DNA_Glyclase_AS"/>
</dbReference>
<keyword evidence="6 9" id="KW-0227">DNA damage</keyword>
<dbReference type="OrthoDB" id="9804372at2"/>
<dbReference type="InterPro" id="IPR036895">
    <property type="entry name" value="Uracil-DNA_glycosylase-like_sf"/>
</dbReference>
<evidence type="ECO:0000313" key="13">
    <source>
        <dbReference type="EMBL" id="RDU66153.1"/>
    </source>
</evidence>
<dbReference type="GO" id="GO:0005737">
    <property type="term" value="C:cytoplasm"/>
    <property type="evidence" value="ECO:0007669"/>
    <property type="project" value="UniProtKB-SubCell"/>
</dbReference>
<sequence length="235" mass="25905">MNLDSIKLPQEWKELLKDDLQSQYFENITKAYRAQLQSGKILYPPPRLLFHAFNATLPQDVRVVILGQDPYHGSVAVRDGDIIVQIPQAMGLSFSVPMPLPPPPSLKNIYAELARTMDFVPPTHGDLSAWAKRGVLLLNSILSVQANNPASHKNLGWQRFSDAVIAKLSAQYTGIVFLLWGNYAKAKATLIDSAKHCVITAPHPSPLAKGFVGSDCFVKADAYLKAQGKSIDWSL</sequence>
<evidence type="ECO:0000256" key="4">
    <source>
        <dbReference type="ARBA" id="ARBA00012030"/>
    </source>
</evidence>
<evidence type="ECO:0000256" key="5">
    <source>
        <dbReference type="ARBA" id="ARBA00018429"/>
    </source>
</evidence>
<comment type="subcellular location">
    <subcellularLocation>
        <location evidence="9">Cytoplasm</location>
    </subcellularLocation>
</comment>
<dbReference type="InterPro" id="IPR005122">
    <property type="entry name" value="Uracil-DNA_glycosylase-like"/>
</dbReference>
<dbReference type="SMART" id="SM00987">
    <property type="entry name" value="UreE_C"/>
    <property type="match status" value="1"/>
</dbReference>
<evidence type="ECO:0000256" key="11">
    <source>
        <dbReference type="RuleBase" id="RU003780"/>
    </source>
</evidence>